<dbReference type="OrthoDB" id="311718at2"/>
<dbReference type="InterPro" id="IPR006076">
    <property type="entry name" value="FAD-dep_OxRdtase"/>
</dbReference>
<dbReference type="EMBL" id="CP003060">
    <property type="protein sequence ID" value="AEP28254.1"/>
    <property type="molecule type" value="Genomic_DNA"/>
</dbReference>
<dbReference type="Pfam" id="PF01266">
    <property type="entry name" value="DAO"/>
    <property type="match status" value="1"/>
</dbReference>
<feature type="domain" description="FAD dependent oxidoreductase" evidence="2">
    <location>
        <begin position="40"/>
        <end position="400"/>
    </location>
</feature>
<dbReference type="PANTHER" id="PTHR13847:SF281">
    <property type="entry name" value="FAD DEPENDENT OXIDOREDUCTASE DOMAIN-CONTAINING PROTEIN"/>
    <property type="match status" value="1"/>
</dbReference>
<dbReference type="STRING" id="1085623.GNIT_0100"/>
<dbReference type="HOGENOM" id="CLU_007884_3_3_6"/>
<reference evidence="3 4" key="1">
    <citation type="journal article" date="2011" name="J. Bacteriol.">
        <title>Complete genome sequence of seawater bacterium Glaciecola nitratireducens FR1064T.</title>
        <authorList>
            <person name="Bian F."/>
            <person name="Qin Q.L."/>
            <person name="Xie B.B."/>
            <person name="Shu Y.L."/>
            <person name="Zhang X.Y."/>
            <person name="Yu Y."/>
            <person name="Chen B."/>
            <person name="Chen X.L."/>
            <person name="Zhou B.C."/>
            <person name="Zhang Y.Z."/>
        </authorList>
    </citation>
    <scope>NUCLEOTIDE SEQUENCE [LARGE SCALE GENOMIC DNA]</scope>
    <source>
        <strain evidence="4">JCM 12485 / KCTC 12276 / FR1064</strain>
    </source>
</reference>
<dbReference type="PANTHER" id="PTHR13847">
    <property type="entry name" value="SARCOSINE DEHYDROGENASE-RELATED"/>
    <property type="match status" value="1"/>
</dbReference>
<accession>G4QEZ1</accession>
<dbReference type="AlphaFoldDB" id="G4QEZ1"/>
<dbReference type="Gene3D" id="3.30.9.10">
    <property type="entry name" value="D-Amino Acid Oxidase, subunit A, domain 2"/>
    <property type="match status" value="1"/>
</dbReference>
<name>G4QEZ1_GLANF</name>
<organism evidence="3 4">
    <name type="scientific">Glaciecola nitratireducens (strain JCM 12485 / KCTC 12276 / FR1064)</name>
    <dbReference type="NCBI Taxonomy" id="1085623"/>
    <lineage>
        <taxon>Bacteria</taxon>
        <taxon>Pseudomonadati</taxon>
        <taxon>Pseudomonadota</taxon>
        <taxon>Gammaproteobacteria</taxon>
        <taxon>Alteromonadales</taxon>
        <taxon>Alteromonadaceae</taxon>
        <taxon>Brumicola</taxon>
    </lineage>
</organism>
<dbReference type="InterPro" id="IPR036188">
    <property type="entry name" value="FAD/NAD-bd_sf"/>
</dbReference>
<dbReference type="KEGG" id="gni:GNIT_0100"/>
<evidence type="ECO:0000259" key="2">
    <source>
        <dbReference type="Pfam" id="PF01266"/>
    </source>
</evidence>
<proteinExistence type="predicted"/>
<protein>
    <submittedName>
        <fullName evidence="3">Putative oxidoreductase</fullName>
    </submittedName>
</protein>
<dbReference type="SUPFAM" id="SSF51905">
    <property type="entry name" value="FAD/NAD(P)-binding domain"/>
    <property type="match status" value="1"/>
</dbReference>
<evidence type="ECO:0000313" key="4">
    <source>
        <dbReference type="Proteomes" id="UP000009282"/>
    </source>
</evidence>
<dbReference type="GO" id="GO:0016491">
    <property type="term" value="F:oxidoreductase activity"/>
    <property type="evidence" value="ECO:0007669"/>
    <property type="project" value="UniProtKB-KW"/>
</dbReference>
<dbReference type="Gene3D" id="3.50.50.60">
    <property type="entry name" value="FAD/NAD(P)-binding domain"/>
    <property type="match status" value="1"/>
</dbReference>
<gene>
    <name evidence="3" type="ordered locus">GNIT_0100</name>
</gene>
<dbReference type="RefSeq" id="WP_014107133.1">
    <property type="nucleotide sequence ID" value="NC_016041.1"/>
</dbReference>
<evidence type="ECO:0000313" key="3">
    <source>
        <dbReference type="EMBL" id="AEP28254.1"/>
    </source>
</evidence>
<evidence type="ECO:0000256" key="1">
    <source>
        <dbReference type="ARBA" id="ARBA00023002"/>
    </source>
</evidence>
<dbReference type="GO" id="GO:0005737">
    <property type="term" value="C:cytoplasm"/>
    <property type="evidence" value="ECO:0007669"/>
    <property type="project" value="TreeGrafter"/>
</dbReference>
<sequence length="445" mass="48644">MYDPLVDKAPPSDQNQPDSFWVSGKSADAYSPLSGSHKTDVVIIGGGYTGLSCALSLAEQYGIECTVIEANQPGWGCSGRNGGFVLPGTGRLSVKQMRERWGKPVSQAIYAEYLESIDSVNQLIDEGIDCERGAGGYLKLAHKPSLVKGLHEQAQELAADYGDSILSLSEHDITTKYLSGTKAYGGIYYPNAFGINPWLLCQGIAKKAASAGVNIVGNSAILDCQRVNQKHVLRTETASITANTLIVTTNGYGQRHLHDGLKDRTFPVISSIIVTEPLTPQQLNDVGMSIGLMVMDTRPLKYYYRILPDNRLLFGGRGAIEGKQASHAKYRDALKNGLVATFPSLHNIKISAFWSGWVSVSFDDYPRVYHDKATKTLYSGGYCGAGLAFSIQAGKRLAQMHCAPEKLPDLPFWQSPLQKFPLAFARRPALKTFYAWEAFKRHVGL</sequence>
<keyword evidence="1" id="KW-0560">Oxidoreductase</keyword>
<keyword evidence="4" id="KW-1185">Reference proteome</keyword>
<dbReference type="eggNOG" id="COG0665">
    <property type="taxonomic scope" value="Bacteria"/>
</dbReference>
<dbReference type="Proteomes" id="UP000009282">
    <property type="component" value="Chromosome"/>
</dbReference>